<evidence type="ECO:0000256" key="1">
    <source>
        <dbReference type="ARBA" id="ARBA00022962"/>
    </source>
</evidence>
<reference evidence="3" key="1">
    <citation type="journal article" date="2021" name="PeerJ">
        <title>Extensive microbial diversity within the chicken gut microbiome revealed by metagenomics and culture.</title>
        <authorList>
            <person name="Gilroy R."/>
            <person name="Ravi A."/>
            <person name="Getino M."/>
            <person name="Pursley I."/>
            <person name="Horton D.L."/>
            <person name="Alikhan N.F."/>
            <person name="Baker D."/>
            <person name="Gharbi K."/>
            <person name="Hall N."/>
            <person name="Watson M."/>
            <person name="Adriaenssens E.M."/>
            <person name="Foster-Nyarko E."/>
            <person name="Jarju S."/>
            <person name="Secka A."/>
            <person name="Antonio M."/>
            <person name="Oren A."/>
            <person name="Chaudhuri R.R."/>
            <person name="La Ragione R."/>
            <person name="Hildebrand F."/>
            <person name="Pallen M.J."/>
        </authorList>
    </citation>
    <scope>NUCLEOTIDE SEQUENCE</scope>
    <source>
        <strain evidence="3">2239</strain>
    </source>
</reference>
<dbReference type="InterPro" id="IPR002586">
    <property type="entry name" value="CobQ/CobB/MinD/ParA_Nub-bd_dom"/>
</dbReference>
<proteinExistence type="predicted"/>
<keyword evidence="1" id="KW-0315">Glutamine amidotransferase</keyword>
<dbReference type="PANTHER" id="PTHR21343">
    <property type="entry name" value="DETHIOBIOTIN SYNTHETASE"/>
    <property type="match status" value="1"/>
</dbReference>
<organism evidence="3 4">
    <name type="scientific">Candidatus Allofournierella pullicola</name>
    <dbReference type="NCBI Taxonomy" id="2838596"/>
    <lineage>
        <taxon>Bacteria</taxon>
        <taxon>Bacillati</taxon>
        <taxon>Bacillota</taxon>
        <taxon>Clostridia</taxon>
        <taxon>Eubacteriales</taxon>
        <taxon>Oscillospiraceae</taxon>
        <taxon>Allofournierella</taxon>
    </lineage>
</organism>
<feature type="domain" description="CobQ/CobB/MinD/ParA nucleotide binding" evidence="2">
    <location>
        <begin position="8"/>
        <end position="221"/>
    </location>
</feature>
<dbReference type="EMBL" id="DXFW01000016">
    <property type="protein sequence ID" value="HIX05574.1"/>
    <property type="molecule type" value="Genomic_DNA"/>
</dbReference>
<comment type="caution">
    <text evidence="3">The sequence shown here is derived from an EMBL/GenBank/DDBJ whole genome shotgun (WGS) entry which is preliminary data.</text>
</comment>
<evidence type="ECO:0000313" key="4">
    <source>
        <dbReference type="Proteomes" id="UP000824193"/>
    </source>
</evidence>
<dbReference type="NCBIfam" id="NF001989">
    <property type="entry name" value="PRK00784.1"/>
    <property type="match status" value="1"/>
</dbReference>
<dbReference type="Pfam" id="PF01656">
    <property type="entry name" value="CbiA"/>
    <property type="match status" value="1"/>
</dbReference>
<evidence type="ECO:0000259" key="2">
    <source>
        <dbReference type="Pfam" id="PF01656"/>
    </source>
</evidence>
<dbReference type="Gene3D" id="3.40.50.300">
    <property type="entry name" value="P-loop containing nucleotide triphosphate hydrolases"/>
    <property type="match status" value="1"/>
</dbReference>
<name>A0A9D2ADF3_9FIRM</name>
<reference evidence="3" key="2">
    <citation type="submission" date="2021-04" db="EMBL/GenBank/DDBJ databases">
        <authorList>
            <person name="Gilroy R."/>
        </authorList>
    </citation>
    <scope>NUCLEOTIDE SEQUENCE</scope>
    <source>
        <strain evidence="3">2239</strain>
    </source>
</reference>
<dbReference type="InterPro" id="IPR027417">
    <property type="entry name" value="P-loop_NTPase"/>
</dbReference>
<dbReference type="PANTHER" id="PTHR21343:SF1">
    <property type="entry name" value="COBYRIC ACID SYNTHASE"/>
    <property type="match status" value="1"/>
</dbReference>
<dbReference type="AlphaFoldDB" id="A0A9D2ADF3"/>
<protein>
    <submittedName>
        <fullName evidence="3">Cobyric acid synthase</fullName>
    </submittedName>
</protein>
<sequence>MEQNAKTLMVLGTASGVGKSTLVIGLCRLLRRRGLRVAPFKAQNISDNAHLLPDGRRMARSQAIAAAACGLDPEPDMSPVLLIPRHGGCEAVVDGAAVPRFERDACRAAARRAYDRLAQRFEAVVAEGAGSPVELNLRTGDIVNMDFALYAHCPVLLVADIRRGGAFAALYGTLALLAPEERALVKGLIVNDFYGDAASFGEGRRMMEEVCGVPVLGVVPHLELRLEDEDALPGAATLTRDALAALVPEGMSAEDFQAAQFDLLADELEKSLDMDALMEILEGGAE</sequence>
<dbReference type="SUPFAM" id="SSF52540">
    <property type="entry name" value="P-loop containing nucleoside triphosphate hydrolases"/>
    <property type="match status" value="1"/>
</dbReference>
<gene>
    <name evidence="3" type="ORF">H9865_05665</name>
</gene>
<dbReference type="Proteomes" id="UP000824193">
    <property type="component" value="Unassembled WGS sequence"/>
</dbReference>
<accession>A0A9D2ADF3</accession>
<evidence type="ECO:0000313" key="3">
    <source>
        <dbReference type="EMBL" id="HIX05574.1"/>
    </source>
</evidence>